<feature type="transmembrane region" description="Helical" evidence="1">
    <location>
        <begin position="6"/>
        <end position="26"/>
    </location>
</feature>
<dbReference type="RefSeq" id="WP_004456517.1">
    <property type="nucleotide sequence ID" value="NZ_JAJCSJ010000066.1"/>
</dbReference>
<dbReference type="AlphaFoldDB" id="A0A8H9R0P8"/>
<reference evidence="2" key="2">
    <citation type="submission" date="2020-07" db="EMBL/GenBank/DDBJ databases">
        <authorList>
            <consortium name="NCBI Pathogen Detection Project"/>
        </authorList>
    </citation>
    <scope>NUCLEOTIDE SEQUENCE</scope>
    <source>
        <strain evidence="2">C8</strain>
    </source>
</reference>
<organism evidence="2">
    <name type="scientific">Clostridium perfringens</name>
    <dbReference type="NCBI Taxonomy" id="1502"/>
    <lineage>
        <taxon>Bacteria</taxon>
        <taxon>Bacillati</taxon>
        <taxon>Bacillota</taxon>
        <taxon>Clostridia</taxon>
        <taxon>Eubacteriales</taxon>
        <taxon>Clostridiaceae</taxon>
        <taxon>Clostridium</taxon>
    </lineage>
</organism>
<evidence type="ECO:0000313" key="2">
    <source>
        <dbReference type="EMBL" id="HAT4308318.1"/>
    </source>
</evidence>
<keyword evidence="1" id="KW-0812">Transmembrane</keyword>
<keyword evidence="1" id="KW-0472">Membrane</keyword>
<sequence length="87" mass="10354">MLNFSEIITIICFTLVLIDFITWIIYHNKVKKYRTSGKERALYIDPNNIDYSNKYDREYLVYRKHCKIEEVTAIIPIILLIIEIAVA</sequence>
<keyword evidence="1" id="KW-1133">Transmembrane helix</keyword>
<comment type="caution">
    <text evidence="2">The sequence shown here is derived from an EMBL/GenBank/DDBJ whole genome shotgun (WGS) entry which is preliminary data.</text>
</comment>
<dbReference type="Proteomes" id="UP000859547">
    <property type="component" value="Unassembled WGS sequence"/>
</dbReference>
<proteinExistence type="predicted"/>
<reference evidence="2" key="1">
    <citation type="journal article" date="2018" name="Genome Biol.">
        <title>SKESA: strategic k-mer extension for scrupulous assemblies.</title>
        <authorList>
            <person name="Souvorov A."/>
            <person name="Agarwala R."/>
            <person name="Lipman D.J."/>
        </authorList>
    </citation>
    <scope>NUCLEOTIDE SEQUENCE</scope>
    <source>
        <strain evidence="2">C8</strain>
    </source>
</reference>
<dbReference type="EMBL" id="DACTCB010000011">
    <property type="protein sequence ID" value="HAT4308318.1"/>
    <property type="molecule type" value="Genomic_DNA"/>
</dbReference>
<accession>A0A8H9R0P8</accession>
<evidence type="ECO:0000256" key="1">
    <source>
        <dbReference type="SAM" id="Phobius"/>
    </source>
</evidence>
<protein>
    <submittedName>
        <fullName evidence="2">Uncharacterized protein</fullName>
    </submittedName>
</protein>
<gene>
    <name evidence="2" type="ORF">I9080_002128</name>
</gene>
<name>A0A8H9R0P8_CLOPF</name>